<reference evidence="2" key="1">
    <citation type="submission" date="2012-12" db="EMBL/GenBank/DDBJ databases">
        <title>Genome Sequence of Photobacterium leiognathi lrivu.4.1.</title>
        <authorList>
            <person name="Urbanczyk H."/>
            <person name="Ogura Y."/>
            <person name="Hayashi T."/>
            <person name="Dunlap P.V."/>
        </authorList>
    </citation>
    <scope>NUCLEOTIDE SEQUENCE [LARGE SCALE GENOMIC DNA]</scope>
    <source>
        <strain evidence="2">lrivu.4.1</strain>
    </source>
</reference>
<evidence type="ECO:0000313" key="1">
    <source>
        <dbReference type="EMBL" id="GAD29796.1"/>
    </source>
</evidence>
<dbReference type="EMBL" id="DF196819">
    <property type="protein sequence ID" value="GAD29796.1"/>
    <property type="molecule type" value="Genomic_DNA"/>
</dbReference>
<dbReference type="AlphaFoldDB" id="A0A0U1P4Z6"/>
<dbReference type="Proteomes" id="UP000030675">
    <property type="component" value="Unassembled WGS sequence"/>
</dbReference>
<gene>
    <name evidence="1" type="ORF">PLEI_1449</name>
</gene>
<organism evidence="1 2">
    <name type="scientific">Photobacterium leiognathi lrivu.4.1</name>
    <dbReference type="NCBI Taxonomy" id="1248232"/>
    <lineage>
        <taxon>Bacteria</taxon>
        <taxon>Pseudomonadati</taxon>
        <taxon>Pseudomonadota</taxon>
        <taxon>Gammaproteobacteria</taxon>
        <taxon>Vibrionales</taxon>
        <taxon>Vibrionaceae</taxon>
        <taxon>Photobacterium</taxon>
    </lineage>
</organism>
<protein>
    <submittedName>
        <fullName evidence="1">Uncharacterized protein</fullName>
    </submittedName>
</protein>
<evidence type="ECO:0000313" key="2">
    <source>
        <dbReference type="Proteomes" id="UP000030675"/>
    </source>
</evidence>
<sequence>MQNVNFEAIKTPSSARFITELLGMKETQLNHFISRNQIISEKKRNAAMVVGNEDPRFVSELSGLQEEFTNNCMEINILNEEIPKLKSDIYNAKYEPNEAFQLLVDSFDFSNNFDNLDSVAGRHTFVTTTKNWLQTQPSIISEFSKYRINILDVCDIALK</sequence>
<accession>A0A0U1P4Z6</accession>
<proteinExistence type="predicted"/>
<dbReference type="HOGENOM" id="CLU_1659116_0_0_6"/>
<name>A0A0U1P4Z6_PHOLE</name>